<keyword evidence="2" id="KW-0677">Repeat</keyword>
<dbReference type="Pfam" id="PF13855">
    <property type="entry name" value="LRR_8"/>
    <property type="match status" value="2"/>
</dbReference>
<proteinExistence type="predicted"/>
<sequence>MFPLEMRELLVLNLTHNEITLVRQGAFSKLKRLTTLDLSHNQIEYLNFFTTAPSLEILDLSWNRLKDIDSNLFIQLTSLRQLMLASNDISELKEANWKTSPPSLRFIDLSENPIHCDCNLRWLNGTFHVSTVIQGTCATPEDYEDSAIRKASRMLIQRCDEDGNIGTRKKSSYTSPISLL</sequence>
<dbReference type="PROSITE" id="PS51450">
    <property type="entry name" value="LRR"/>
    <property type="match status" value="2"/>
</dbReference>
<comment type="caution">
    <text evidence="3">The sequence shown here is derived from an EMBL/GenBank/DDBJ whole genome shotgun (WGS) entry which is preliminary data.</text>
</comment>
<name>A0AAV4PIB5_9ARAC</name>
<dbReference type="Gene3D" id="3.80.10.10">
    <property type="entry name" value="Ribonuclease Inhibitor"/>
    <property type="match status" value="1"/>
</dbReference>
<keyword evidence="4" id="KW-1185">Reference proteome</keyword>
<accession>A0AAV4PIB5</accession>
<dbReference type="Proteomes" id="UP001054837">
    <property type="component" value="Unassembled WGS sequence"/>
</dbReference>
<evidence type="ECO:0000256" key="2">
    <source>
        <dbReference type="ARBA" id="ARBA00022737"/>
    </source>
</evidence>
<dbReference type="SUPFAM" id="SSF52058">
    <property type="entry name" value="L domain-like"/>
    <property type="match status" value="1"/>
</dbReference>
<evidence type="ECO:0000313" key="3">
    <source>
        <dbReference type="EMBL" id="GIX97247.1"/>
    </source>
</evidence>
<dbReference type="SMART" id="SM00369">
    <property type="entry name" value="LRR_TYP"/>
    <property type="match status" value="4"/>
</dbReference>
<reference evidence="3 4" key="1">
    <citation type="submission" date="2021-06" db="EMBL/GenBank/DDBJ databases">
        <title>Caerostris darwini draft genome.</title>
        <authorList>
            <person name="Kono N."/>
            <person name="Arakawa K."/>
        </authorList>
    </citation>
    <scope>NUCLEOTIDE SEQUENCE [LARGE SCALE GENOMIC DNA]</scope>
</reference>
<dbReference type="InterPro" id="IPR001611">
    <property type="entry name" value="Leu-rich_rpt"/>
</dbReference>
<evidence type="ECO:0000313" key="4">
    <source>
        <dbReference type="Proteomes" id="UP001054837"/>
    </source>
</evidence>
<dbReference type="PANTHER" id="PTHR24366:SF96">
    <property type="entry name" value="LEUCINE RICH REPEAT CONTAINING 53"/>
    <property type="match status" value="1"/>
</dbReference>
<protein>
    <recommendedName>
        <fullName evidence="5">LRRCT domain-containing protein</fullName>
    </recommendedName>
</protein>
<evidence type="ECO:0000256" key="1">
    <source>
        <dbReference type="ARBA" id="ARBA00022614"/>
    </source>
</evidence>
<gene>
    <name evidence="3" type="primary">AVEN_23684_1</name>
    <name evidence="3" type="ORF">CDAR_103531</name>
</gene>
<dbReference type="AlphaFoldDB" id="A0AAV4PIB5"/>
<dbReference type="InterPro" id="IPR003591">
    <property type="entry name" value="Leu-rich_rpt_typical-subtyp"/>
</dbReference>
<dbReference type="PRINTS" id="PR00019">
    <property type="entry name" value="LEURICHRPT"/>
</dbReference>
<evidence type="ECO:0008006" key="5">
    <source>
        <dbReference type="Google" id="ProtNLM"/>
    </source>
</evidence>
<keyword evidence="1" id="KW-0433">Leucine-rich repeat</keyword>
<dbReference type="InterPro" id="IPR032675">
    <property type="entry name" value="LRR_dom_sf"/>
</dbReference>
<organism evidence="3 4">
    <name type="scientific">Caerostris darwini</name>
    <dbReference type="NCBI Taxonomy" id="1538125"/>
    <lineage>
        <taxon>Eukaryota</taxon>
        <taxon>Metazoa</taxon>
        <taxon>Ecdysozoa</taxon>
        <taxon>Arthropoda</taxon>
        <taxon>Chelicerata</taxon>
        <taxon>Arachnida</taxon>
        <taxon>Araneae</taxon>
        <taxon>Araneomorphae</taxon>
        <taxon>Entelegynae</taxon>
        <taxon>Araneoidea</taxon>
        <taxon>Araneidae</taxon>
        <taxon>Caerostris</taxon>
    </lineage>
</organism>
<dbReference type="EMBL" id="BPLQ01003025">
    <property type="protein sequence ID" value="GIX97247.1"/>
    <property type="molecule type" value="Genomic_DNA"/>
</dbReference>
<dbReference type="PANTHER" id="PTHR24366">
    <property type="entry name" value="IG(IMMUNOGLOBULIN) AND LRR(LEUCINE RICH REPEAT) DOMAINS"/>
    <property type="match status" value="1"/>
</dbReference>